<dbReference type="CDD" id="cd09111">
    <property type="entry name" value="PLDc_ymdC_like_1"/>
    <property type="match status" value="1"/>
</dbReference>
<evidence type="ECO:0000256" key="1">
    <source>
        <dbReference type="SAM" id="Coils"/>
    </source>
</evidence>
<dbReference type="PANTHER" id="PTHR21248:SF12">
    <property type="entry name" value="CARDIOLIPIN SYNTHASE C"/>
    <property type="match status" value="1"/>
</dbReference>
<dbReference type="EMBL" id="CP124755">
    <property type="protein sequence ID" value="WGZ89492.1"/>
    <property type="molecule type" value="Genomic_DNA"/>
</dbReference>
<dbReference type="Gene3D" id="3.30.870.10">
    <property type="entry name" value="Endonuclease Chain A"/>
    <property type="match status" value="2"/>
</dbReference>
<dbReference type="Pfam" id="PF13091">
    <property type="entry name" value="PLDc_2"/>
    <property type="match status" value="2"/>
</dbReference>
<organism evidence="3">
    <name type="scientific">Candidatus Thiocaldithrix dubininis</name>
    <dbReference type="NCBI Taxonomy" id="3080823"/>
    <lineage>
        <taxon>Bacteria</taxon>
        <taxon>Pseudomonadati</taxon>
        <taxon>Pseudomonadota</taxon>
        <taxon>Gammaproteobacteria</taxon>
        <taxon>Thiotrichales</taxon>
        <taxon>Thiotrichaceae</taxon>
        <taxon>Candidatus Thiocaldithrix</taxon>
    </lineage>
</organism>
<proteinExistence type="predicted"/>
<evidence type="ECO:0000313" key="3">
    <source>
        <dbReference type="EMBL" id="WGZ89492.1"/>
    </source>
</evidence>
<evidence type="ECO:0000259" key="2">
    <source>
        <dbReference type="PROSITE" id="PS50035"/>
    </source>
</evidence>
<feature type="coiled-coil region" evidence="1">
    <location>
        <begin position="254"/>
        <end position="281"/>
    </location>
</feature>
<feature type="domain" description="PLD phosphodiesterase" evidence="2">
    <location>
        <begin position="408"/>
        <end position="435"/>
    </location>
</feature>
<dbReference type="SUPFAM" id="SSF56024">
    <property type="entry name" value="Phospholipase D/nuclease"/>
    <property type="match status" value="2"/>
</dbReference>
<dbReference type="AlphaFoldDB" id="A0AA95KIQ0"/>
<dbReference type="CDD" id="cd09113">
    <property type="entry name" value="PLDc_ymdC_like_2"/>
    <property type="match status" value="1"/>
</dbReference>
<reference evidence="3" key="1">
    <citation type="journal article" date="2023" name="Int. J. Mol. Sci.">
        <title>Metagenomics Revealed a New Genus 'Candidatus Thiocaldithrix dubininis' gen. nov., sp. nov. and a New Species 'Candidatus Thiothrix putei' sp. nov. in the Family Thiotrichaceae, Some Members of Which Have Traits of Both Na+- and H+-Motive Energetics.</title>
        <authorList>
            <person name="Ravin N.V."/>
            <person name="Muntyan M.S."/>
            <person name="Smolyakov D.D."/>
            <person name="Rudenko T.S."/>
            <person name="Beletsky A.V."/>
            <person name="Mardanov A.V."/>
            <person name="Grabovich M.Y."/>
        </authorList>
    </citation>
    <scope>NUCLEOTIDE SEQUENCE</scope>
    <source>
        <strain evidence="3">GKL-01</strain>
    </source>
</reference>
<dbReference type="InterPro" id="IPR001736">
    <property type="entry name" value="PLipase_D/transphosphatidylase"/>
</dbReference>
<dbReference type="SMART" id="SM00155">
    <property type="entry name" value="PLDc"/>
    <property type="match status" value="2"/>
</dbReference>
<accession>A0AA95KIQ0</accession>
<dbReference type="GO" id="GO:0030572">
    <property type="term" value="F:phosphatidyltransferase activity"/>
    <property type="evidence" value="ECO:0007669"/>
    <property type="project" value="UniProtKB-ARBA"/>
</dbReference>
<reference evidence="3" key="2">
    <citation type="submission" date="2023-04" db="EMBL/GenBank/DDBJ databases">
        <authorList>
            <person name="Beletskiy A.V."/>
            <person name="Mardanov A.V."/>
            <person name="Ravin N.V."/>
        </authorList>
    </citation>
    <scope>NUCLEOTIDE SEQUENCE</scope>
    <source>
        <strain evidence="3">GKL-01</strain>
    </source>
</reference>
<dbReference type="InterPro" id="IPR025202">
    <property type="entry name" value="PLD-like_dom"/>
</dbReference>
<protein>
    <submittedName>
        <fullName evidence="3">Phospholipase D family protein</fullName>
    </submittedName>
</protein>
<name>A0AA95KIQ0_9GAMM</name>
<dbReference type="Proteomes" id="UP001300672">
    <property type="component" value="Chromosome"/>
</dbReference>
<dbReference type="PANTHER" id="PTHR21248">
    <property type="entry name" value="CARDIOLIPIN SYNTHASE"/>
    <property type="match status" value="1"/>
</dbReference>
<feature type="domain" description="PLD phosphodiesterase" evidence="2">
    <location>
        <begin position="171"/>
        <end position="198"/>
    </location>
</feature>
<keyword evidence="1" id="KW-0175">Coiled coil</keyword>
<dbReference type="PROSITE" id="PS50035">
    <property type="entry name" value="PLD"/>
    <property type="match status" value="2"/>
</dbReference>
<sequence>MMTWISAAGAVSGGLLGLRAYASHQLPIKPSEVEVQAVPSDSPLATLVNQGLASVTQASADDSLFYPLDNPRLALLTRIRLADMATHSIDAQYYLFHDDQAGRALLGALAEAAQRGVKVRLLMDEMDTLYREPHLLRFIADNPNIQLRIFNPCWLRGYKRYLEFAARFPQVTRRMHNKSYTADQIASVVGGRNIGNEYFDVFADVAFADLDLLVAGQVGQRITEDFAAYWHSGLAFPLERLGKPASERSYQKWLARLQQDLTAYRTEVNHQQNTLHELLEKSKQATYNAPINVLCDPPNKVITPYVGPNHQILPNIKKLMEQAQQELFIMSAYFIPGKPGMEIFQALRERGVNITILTNSLVANDVPAVHAGYKNYRKALLAMGVKLYELKSLNNDAEKEDWSLFGSKRASLHAKSFVIDRNTAFVGSFNLDPRSALHNTEMGVYFDNPAYAEQVVKVAQARLVRHAYEVTLNEQNALQWLSHNADGSTETYHHEPETKLWQRAIVEALSKLPVEWFL</sequence>
<dbReference type="GO" id="GO:0032049">
    <property type="term" value="P:cardiolipin biosynthetic process"/>
    <property type="evidence" value="ECO:0007669"/>
    <property type="project" value="UniProtKB-ARBA"/>
</dbReference>
<gene>
    <name evidence="3" type="ORF">QJT80_08195</name>
</gene>
<dbReference type="KEGG" id="tdu:QJT80_08195"/>